<reference evidence="4" key="1">
    <citation type="submission" date="2022-11" db="UniProtKB">
        <authorList>
            <consortium name="WormBaseParasite"/>
        </authorList>
    </citation>
    <scope>IDENTIFICATION</scope>
</reference>
<dbReference type="PANTHER" id="PTHR10219">
    <property type="entry name" value="GLYCOLIPID TRANSFER PROTEIN-RELATED"/>
    <property type="match status" value="1"/>
</dbReference>
<dbReference type="SUPFAM" id="SSF110004">
    <property type="entry name" value="Glycolipid transfer protein, GLTP"/>
    <property type="match status" value="1"/>
</dbReference>
<dbReference type="GO" id="GO:1902388">
    <property type="term" value="F:ceramide 1-phosphate transfer activity"/>
    <property type="evidence" value="ECO:0007669"/>
    <property type="project" value="TreeGrafter"/>
</dbReference>
<evidence type="ECO:0000313" key="4">
    <source>
        <dbReference type="WBParaSite" id="PSAMB.scaffold885size39347.g9455.t1"/>
    </source>
</evidence>
<dbReference type="Pfam" id="PF08718">
    <property type="entry name" value="GLTP"/>
    <property type="match status" value="1"/>
</dbReference>
<dbReference type="PANTHER" id="PTHR10219:SF25">
    <property type="entry name" value="PLECKSTRIN HOMOLOGY DOMAIN-CONTAINING FAMILY A MEMBER 8"/>
    <property type="match status" value="1"/>
</dbReference>
<dbReference type="AlphaFoldDB" id="A0A914XIH7"/>
<dbReference type="WBParaSite" id="PSAMB.scaffold885size39347.g9455.t1">
    <property type="protein sequence ID" value="PSAMB.scaffold885size39347.g9455.t1"/>
    <property type="gene ID" value="PSAMB.scaffold885size39347.g9455"/>
</dbReference>
<evidence type="ECO:0000256" key="1">
    <source>
        <dbReference type="ARBA" id="ARBA00022448"/>
    </source>
</evidence>
<dbReference type="InterPro" id="IPR036497">
    <property type="entry name" value="GLTP_sf"/>
</dbReference>
<dbReference type="FunFam" id="1.10.3520.10:FF:000001">
    <property type="entry name" value="Pleckstrin domain-containing family A member 8"/>
    <property type="match status" value="1"/>
</dbReference>
<protein>
    <submittedName>
        <fullName evidence="4">Glycolipid transfer protein domain-containing protein</fullName>
    </submittedName>
</protein>
<dbReference type="Proteomes" id="UP000887566">
    <property type="component" value="Unplaced"/>
</dbReference>
<proteinExistence type="predicted"/>
<dbReference type="GO" id="GO:0016020">
    <property type="term" value="C:membrane"/>
    <property type="evidence" value="ECO:0007669"/>
    <property type="project" value="TreeGrafter"/>
</dbReference>
<dbReference type="GO" id="GO:0005829">
    <property type="term" value="C:cytosol"/>
    <property type="evidence" value="ECO:0007669"/>
    <property type="project" value="TreeGrafter"/>
</dbReference>
<name>A0A914XIH7_9BILA</name>
<dbReference type="InterPro" id="IPR014830">
    <property type="entry name" value="Glycolipid_transfer_prot_dom"/>
</dbReference>
<sequence>MTSTPTANADGSSSDVQTYFSKPEHLYPALDTNNDIPTEQFISACNGIAEFVGFLGTAFTPVKNDIAGNVLKVKTKYNLDRENCSTVQKLVETDLSQHGGRMGIPTEGLLWLKRGLEFMLELLTLMVSDYKESKDKKKTENLVQTIRKAYEMTLKRHHGFVSKQLFKLVIHAAPYRKDILKAVALGQEGKEDLCIDHIAAHLGNFRANVNSLVQLYYAKGLETPPASTDGSR</sequence>
<accession>A0A914XIH7</accession>
<evidence type="ECO:0000259" key="2">
    <source>
        <dbReference type="Pfam" id="PF08718"/>
    </source>
</evidence>
<dbReference type="GO" id="GO:1902387">
    <property type="term" value="F:ceramide 1-phosphate binding"/>
    <property type="evidence" value="ECO:0007669"/>
    <property type="project" value="TreeGrafter"/>
</dbReference>
<feature type="domain" description="Glycolipid transfer protein" evidence="2">
    <location>
        <begin position="36"/>
        <end position="183"/>
    </location>
</feature>
<keyword evidence="3" id="KW-1185">Reference proteome</keyword>
<dbReference type="Gene3D" id="1.10.3520.10">
    <property type="entry name" value="Glycolipid transfer protein"/>
    <property type="match status" value="1"/>
</dbReference>
<evidence type="ECO:0000313" key="3">
    <source>
        <dbReference type="Proteomes" id="UP000887566"/>
    </source>
</evidence>
<keyword evidence="1" id="KW-0813">Transport</keyword>
<organism evidence="3 4">
    <name type="scientific">Plectus sambesii</name>
    <dbReference type="NCBI Taxonomy" id="2011161"/>
    <lineage>
        <taxon>Eukaryota</taxon>
        <taxon>Metazoa</taxon>
        <taxon>Ecdysozoa</taxon>
        <taxon>Nematoda</taxon>
        <taxon>Chromadorea</taxon>
        <taxon>Plectida</taxon>
        <taxon>Plectina</taxon>
        <taxon>Plectoidea</taxon>
        <taxon>Plectidae</taxon>
        <taxon>Plectus</taxon>
    </lineage>
</organism>